<evidence type="ECO:0000256" key="1">
    <source>
        <dbReference type="SAM" id="MobiDB-lite"/>
    </source>
</evidence>
<keyword evidence="2" id="KW-0732">Signal</keyword>
<sequence>MLVIVLPLLALLVRVSALASTEPYFSVVHPPLVRTRLDPIITPGKVSSHVHVFSGSSAITANATFESLTAGDCTTSFIQADKSIYWAPHLYYKTKAGELIAVESDGVVAYWKYARFSDDEEFAVVPDDFRMTAGNVSRNYYDDSQPSHKAISFQCVGNNNVYDEQYPYIPNDKECDAIRPQAFFPACWDGVHSYLDNNAHVTYPADNYEGGQCPDGWKRIPNLFLETYYHLSTLLGDKYEWYPGCLVLANGDVNGFSFHADWMNGWPSGMLVDAFNQCQTNLIGDVSACPVLQNSVDRTMSQACTAQGQIAGEYKIQTRDAIGGTTNITVLPGNNPIFNSSQLATSGTYTYPQHPDPNYVEQTVIVDIPSDGEGSCSAANTPRSCPDYTQNPSNSAVRVTTSNTTNVTVNESSSGTISLVADGGTNSSAVWLEAVVDSPDSQSSFSQSSSSQSSFSQPSFSQPSFQYWDLPSP</sequence>
<protein>
    <recommendedName>
        <fullName evidence="3">DUF1996 domain-containing protein</fullName>
    </recommendedName>
</protein>
<gene>
    <name evidence="4" type="ORF">BCR39DRAFT_601419</name>
</gene>
<feature type="chain" id="PRO_5012011038" description="DUF1996 domain-containing protein" evidence="2">
    <location>
        <begin position="18"/>
        <end position="473"/>
    </location>
</feature>
<keyword evidence="5" id="KW-1185">Reference proteome</keyword>
<dbReference type="OrthoDB" id="74764at2759"/>
<dbReference type="EMBL" id="MCFC01000122">
    <property type="protein sequence ID" value="ORY20911.1"/>
    <property type="molecule type" value="Genomic_DNA"/>
</dbReference>
<dbReference type="Proteomes" id="UP000193986">
    <property type="component" value="Unassembled WGS sequence"/>
</dbReference>
<dbReference type="AlphaFoldDB" id="A0A1Y2AED5"/>
<evidence type="ECO:0000313" key="4">
    <source>
        <dbReference type="EMBL" id="ORY20911.1"/>
    </source>
</evidence>
<feature type="domain" description="DUF1996" evidence="3">
    <location>
        <begin position="38"/>
        <end position="266"/>
    </location>
</feature>
<evidence type="ECO:0000259" key="3">
    <source>
        <dbReference type="Pfam" id="PF09362"/>
    </source>
</evidence>
<name>A0A1Y2AED5_9TREE</name>
<accession>A0A1Y2AED5</accession>
<proteinExistence type="predicted"/>
<feature type="region of interest" description="Disordered" evidence="1">
    <location>
        <begin position="371"/>
        <end position="396"/>
    </location>
</feature>
<feature type="region of interest" description="Disordered" evidence="1">
    <location>
        <begin position="440"/>
        <end position="473"/>
    </location>
</feature>
<dbReference type="STRING" id="71784.A0A1Y2AED5"/>
<organism evidence="4 5">
    <name type="scientific">Naematelia encephala</name>
    <dbReference type="NCBI Taxonomy" id="71784"/>
    <lineage>
        <taxon>Eukaryota</taxon>
        <taxon>Fungi</taxon>
        <taxon>Dikarya</taxon>
        <taxon>Basidiomycota</taxon>
        <taxon>Agaricomycotina</taxon>
        <taxon>Tremellomycetes</taxon>
        <taxon>Tremellales</taxon>
        <taxon>Naemateliaceae</taxon>
        <taxon>Naematelia</taxon>
    </lineage>
</organism>
<dbReference type="PANTHER" id="PTHR43662">
    <property type="match status" value="1"/>
</dbReference>
<dbReference type="Pfam" id="PF09362">
    <property type="entry name" value="DUF1996"/>
    <property type="match status" value="1"/>
</dbReference>
<feature type="compositionally biased region" description="Polar residues" evidence="1">
    <location>
        <begin position="377"/>
        <end position="392"/>
    </location>
</feature>
<evidence type="ECO:0000256" key="2">
    <source>
        <dbReference type="SAM" id="SignalP"/>
    </source>
</evidence>
<comment type="caution">
    <text evidence="4">The sequence shown here is derived from an EMBL/GenBank/DDBJ whole genome shotgun (WGS) entry which is preliminary data.</text>
</comment>
<reference evidence="4 5" key="1">
    <citation type="submission" date="2016-07" db="EMBL/GenBank/DDBJ databases">
        <title>Pervasive Adenine N6-methylation of Active Genes in Fungi.</title>
        <authorList>
            <consortium name="DOE Joint Genome Institute"/>
            <person name="Mondo S.J."/>
            <person name="Dannebaum R.O."/>
            <person name="Kuo R.C."/>
            <person name="Labutti K."/>
            <person name="Haridas S."/>
            <person name="Kuo A."/>
            <person name="Salamov A."/>
            <person name="Ahrendt S.R."/>
            <person name="Lipzen A."/>
            <person name="Sullivan W."/>
            <person name="Andreopoulos W.B."/>
            <person name="Clum A."/>
            <person name="Lindquist E."/>
            <person name="Daum C."/>
            <person name="Ramamoorthy G.K."/>
            <person name="Gryganskyi A."/>
            <person name="Culley D."/>
            <person name="Magnuson J.K."/>
            <person name="James T.Y."/>
            <person name="O'Malley M.A."/>
            <person name="Stajich J.E."/>
            <person name="Spatafora J.W."/>
            <person name="Visel A."/>
            <person name="Grigoriev I.V."/>
        </authorList>
    </citation>
    <scope>NUCLEOTIDE SEQUENCE [LARGE SCALE GENOMIC DNA]</scope>
    <source>
        <strain evidence="4 5">68-887.2</strain>
    </source>
</reference>
<feature type="compositionally biased region" description="Low complexity" evidence="1">
    <location>
        <begin position="440"/>
        <end position="466"/>
    </location>
</feature>
<evidence type="ECO:0000313" key="5">
    <source>
        <dbReference type="Proteomes" id="UP000193986"/>
    </source>
</evidence>
<dbReference type="PANTHER" id="PTHR43662:SF12">
    <property type="entry name" value="DUF1996 DOMAIN-CONTAINING PROTEIN-RELATED"/>
    <property type="match status" value="1"/>
</dbReference>
<feature type="signal peptide" evidence="2">
    <location>
        <begin position="1"/>
        <end position="17"/>
    </location>
</feature>
<dbReference type="InParanoid" id="A0A1Y2AED5"/>
<dbReference type="InterPro" id="IPR018535">
    <property type="entry name" value="DUF1996"/>
</dbReference>